<dbReference type="PANTHER" id="PTHR11608:SF0">
    <property type="entry name" value="BIFUNCTIONAL PROTEIN PYRR"/>
    <property type="match status" value="1"/>
</dbReference>
<dbReference type="HOGENOM" id="CLU_094234_1_1_6"/>
<name>A0A059ZR74_ACICK</name>
<dbReference type="InterPro" id="IPR029057">
    <property type="entry name" value="PRTase-like"/>
</dbReference>
<dbReference type="Pfam" id="PF00156">
    <property type="entry name" value="Pribosyltran"/>
    <property type="match status" value="1"/>
</dbReference>
<evidence type="ECO:0000313" key="3">
    <source>
        <dbReference type="Proteomes" id="UP000005522"/>
    </source>
</evidence>
<sequence length="168" mass="18937">MNSCFDVDALLDTLAGRLRPLVDPTATAMIGIFTGGVWVAHALHRRLGLELPLGELDISFYRDDFSRIGLHPEVRASRLPFDVEDRDILLVDDVLYTGRTVRAALNEIFDYGRPRRIRLVVLVDRCSRELPIAADFSALQLPLDSGQEIKLMGPEPLRLEIQTRETRA</sequence>
<dbReference type="EMBL" id="CP005986">
    <property type="protein sequence ID" value="AIA54185.1"/>
    <property type="molecule type" value="Genomic_DNA"/>
</dbReference>
<dbReference type="EC" id="2.4.2.9" evidence="2"/>
<dbReference type="Proteomes" id="UP000005522">
    <property type="component" value="Chromosome"/>
</dbReference>
<gene>
    <name evidence="2" type="ORF">Acaty_c0295</name>
</gene>
<reference evidence="2 3" key="1">
    <citation type="journal article" date="2009" name="J. Bacteriol.">
        <title>Draft genome sequence of the extremely acidophilic bacterium Acidithiobacillus caldus ATCC 51756 reveals metabolic versatility in the genus Acidithiobacillus.</title>
        <authorList>
            <person name="Valdes J."/>
            <person name="Quatrini R."/>
            <person name="Hallberg K."/>
            <person name="Dopson M."/>
            <person name="Valenzuela P.D."/>
            <person name="Holmes D.S."/>
        </authorList>
    </citation>
    <scope>NUCLEOTIDE SEQUENCE [LARGE SCALE GENOMIC DNA]</scope>
    <source>
        <strain evidence="3">ATCC 51756 / DSM 8584 / KU</strain>
    </source>
</reference>
<evidence type="ECO:0000313" key="2">
    <source>
        <dbReference type="EMBL" id="AIA54185.1"/>
    </source>
</evidence>
<dbReference type="CDD" id="cd06223">
    <property type="entry name" value="PRTases_typeI"/>
    <property type="match status" value="1"/>
</dbReference>
<dbReference type="RefSeq" id="WP_004873233.1">
    <property type="nucleotide sequence ID" value="NZ_CP005986.1"/>
</dbReference>
<dbReference type="SUPFAM" id="SSF53271">
    <property type="entry name" value="PRTase-like"/>
    <property type="match status" value="1"/>
</dbReference>
<dbReference type="InterPro" id="IPR050137">
    <property type="entry name" value="PyrR_bifunctional"/>
</dbReference>
<dbReference type="PANTHER" id="PTHR11608">
    <property type="entry name" value="BIFUNCTIONAL PROTEIN PYRR"/>
    <property type="match status" value="1"/>
</dbReference>
<dbReference type="GO" id="GO:0004845">
    <property type="term" value="F:uracil phosphoribosyltransferase activity"/>
    <property type="evidence" value="ECO:0007669"/>
    <property type="project" value="UniProtKB-EC"/>
</dbReference>
<proteinExistence type="predicted"/>
<dbReference type="AlphaFoldDB" id="A0A059ZR74"/>
<keyword evidence="2" id="KW-0808">Transferase</keyword>
<dbReference type="Gene3D" id="3.40.50.2020">
    <property type="match status" value="1"/>
</dbReference>
<protein>
    <submittedName>
        <fullName evidence="2">Uracil phosphoribosyltransferase / Pyrimidine operon regulatory protein PyrR</fullName>
        <ecNumber evidence="2">2.4.2.9</ecNumber>
    </submittedName>
</protein>
<organism evidence="2 3">
    <name type="scientific">Acidithiobacillus caldus (strain ATCC 51756 / DSM 8584 / KU)</name>
    <dbReference type="NCBI Taxonomy" id="637389"/>
    <lineage>
        <taxon>Bacteria</taxon>
        <taxon>Pseudomonadati</taxon>
        <taxon>Pseudomonadota</taxon>
        <taxon>Acidithiobacillia</taxon>
        <taxon>Acidithiobacillales</taxon>
        <taxon>Acidithiobacillaceae</taxon>
        <taxon>Acidithiobacillus</taxon>
    </lineage>
</organism>
<keyword evidence="2" id="KW-0328">Glycosyltransferase</keyword>
<dbReference type="NCBIfam" id="NF003545">
    <property type="entry name" value="PRK05205.1-1"/>
    <property type="match status" value="1"/>
</dbReference>
<accession>A0A059ZR74</accession>
<dbReference type="KEGG" id="acz:Acaty_c0295"/>
<dbReference type="eggNOG" id="COG2065">
    <property type="taxonomic scope" value="Bacteria"/>
</dbReference>
<feature type="domain" description="Phosphoribosyltransferase" evidence="1">
    <location>
        <begin position="26"/>
        <end position="137"/>
    </location>
</feature>
<dbReference type="InterPro" id="IPR000836">
    <property type="entry name" value="PRTase_dom"/>
</dbReference>
<evidence type="ECO:0000259" key="1">
    <source>
        <dbReference type="Pfam" id="PF00156"/>
    </source>
</evidence>